<gene>
    <name evidence="1" type="ORF">K8V82_08135</name>
</gene>
<evidence type="ECO:0000313" key="1">
    <source>
        <dbReference type="EMBL" id="HJF94748.1"/>
    </source>
</evidence>
<organism evidence="1 2">
    <name type="scientific">Lachnoclostridium phocaeense</name>
    <dbReference type="NCBI Taxonomy" id="1871021"/>
    <lineage>
        <taxon>Bacteria</taxon>
        <taxon>Bacillati</taxon>
        <taxon>Bacillota</taxon>
        <taxon>Clostridia</taxon>
        <taxon>Lachnospirales</taxon>
        <taxon>Lachnospiraceae</taxon>
    </lineage>
</organism>
<proteinExistence type="predicted"/>
<dbReference type="NCBIfam" id="NF038093">
    <property type="entry name" value="GrdX"/>
    <property type="match status" value="1"/>
</dbReference>
<sequence length="126" mass="14548">MDSYMILTNNPLAARKLEGRRTVCYISVPYEELLREAEKKICQGHRLLSHPLSGSVKPKETPYKSIMLSGKKEEVDPQSVRMIEAAIQTCEKFTDRQKSYGQEVYEDFQLIDWTLLESAMESADVW</sequence>
<reference evidence="1" key="1">
    <citation type="journal article" date="2021" name="PeerJ">
        <title>Extensive microbial diversity within the chicken gut microbiome revealed by metagenomics and culture.</title>
        <authorList>
            <person name="Gilroy R."/>
            <person name="Ravi A."/>
            <person name="Getino M."/>
            <person name="Pursley I."/>
            <person name="Horton D.L."/>
            <person name="Alikhan N.F."/>
            <person name="Baker D."/>
            <person name="Gharbi K."/>
            <person name="Hall N."/>
            <person name="Watson M."/>
            <person name="Adriaenssens E.M."/>
            <person name="Foster-Nyarko E."/>
            <person name="Jarju S."/>
            <person name="Secka A."/>
            <person name="Antonio M."/>
            <person name="Oren A."/>
            <person name="Chaudhuri R.R."/>
            <person name="La Ragione R."/>
            <person name="Hildebrand F."/>
            <person name="Pallen M.J."/>
        </authorList>
    </citation>
    <scope>NUCLEOTIDE SEQUENCE</scope>
    <source>
        <strain evidence="1">ChiSjej5B23-16112</strain>
    </source>
</reference>
<evidence type="ECO:0000313" key="2">
    <source>
        <dbReference type="Proteomes" id="UP000769156"/>
    </source>
</evidence>
<dbReference type="InterPro" id="IPR047735">
    <property type="entry name" value="GrdX-like"/>
</dbReference>
<dbReference type="EMBL" id="DYVY01000131">
    <property type="protein sequence ID" value="HJF94748.1"/>
    <property type="molecule type" value="Genomic_DNA"/>
</dbReference>
<dbReference type="AlphaFoldDB" id="A0A921LEW1"/>
<protein>
    <submittedName>
        <fullName evidence="1">GrdX family protein</fullName>
    </submittedName>
</protein>
<name>A0A921LEW1_9FIRM</name>
<comment type="caution">
    <text evidence="1">The sequence shown here is derived from an EMBL/GenBank/DDBJ whole genome shotgun (WGS) entry which is preliminary data.</text>
</comment>
<reference evidence="1" key="2">
    <citation type="submission" date="2021-09" db="EMBL/GenBank/DDBJ databases">
        <authorList>
            <person name="Gilroy R."/>
        </authorList>
    </citation>
    <scope>NUCLEOTIDE SEQUENCE</scope>
    <source>
        <strain evidence="1">ChiSjej5B23-16112</strain>
    </source>
</reference>
<accession>A0A921LEW1</accession>
<dbReference type="RefSeq" id="WP_076777227.1">
    <property type="nucleotide sequence ID" value="NZ_CALKQL010000002.1"/>
</dbReference>
<dbReference type="OrthoDB" id="9815289at2"/>
<dbReference type="Proteomes" id="UP000769156">
    <property type="component" value="Unassembled WGS sequence"/>
</dbReference>